<protein>
    <submittedName>
        <fullName evidence="1">Uncharacterized protein</fullName>
    </submittedName>
</protein>
<reference evidence="1 2" key="1">
    <citation type="submission" date="2019-06" db="EMBL/GenBank/DDBJ databases">
        <authorList>
            <person name="Srinivasan S."/>
        </authorList>
    </citation>
    <scope>NUCLEOTIDE SEQUENCE [LARGE SCALE GENOMIC DNA]</scope>
    <source>
        <strain evidence="1 2">17J68-5</strain>
    </source>
</reference>
<dbReference type="Proteomes" id="UP000305398">
    <property type="component" value="Chromosome"/>
</dbReference>
<organism evidence="1 2">
    <name type="scientific">Hymenobacter jejuensis</name>
    <dbReference type="NCBI Taxonomy" id="2502781"/>
    <lineage>
        <taxon>Bacteria</taxon>
        <taxon>Pseudomonadati</taxon>
        <taxon>Bacteroidota</taxon>
        <taxon>Cytophagia</taxon>
        <taxon>Cytophagales</taxon>
        <taxon>Hymenobacteraceae</taxon>
        <taxon>Hymenobacter</taxon>
    </lineage>
</organism>
<dbReference type="KEGG" id="hyj:FHG12_17140"/>
<dbReference type="EMBL" id="CP040896">
    <property type="protein sequence ID" value="QDA62626.1"/>
    <property type="molecule type" value="Genomic_DNA"/>
</dbReference>
<dbReference type="Pfam" id="PF18950">
    <property type="entry name" value="DUF5694"/>
    <property type="match status" value="1"/>
</dbReference>
<dbReference type="OrthoDB" id="661563at2"/>
<name>A0A5B8A792_9BACT</name>
<evidence type="ECO:0000313" key="1">
    <source>
        <dbReference type="EMBL" id="QDA62626.1"/>
    </source>
</evidence>
<dbReference type="InterPro" id="IPR043749">
    <property type="entry name" value="DUF5694"/>
</dbReference>
<evidence type="ECO:0000313" key="2">
    <source>
        <dbReference type="Proteomes" id="UP000305398"/>
    </source>
</evidence>
<proteinExistence type="predicted"/>
<keyword evidence="2" id="KW-1185">Reference proteome</keyword>
<sequence length="237" mass="26488">MRARLKQFRPDAILLEAEPKEQPEIDSLYALYRSGQLHLSALPTGRSERYQVGFALAKELNLPAPQGVDYYAATSQNLLATGDNIDAFKQGLLKLQTTSRPLKRLVQHDSLSVYDYIALANTPTMVSLIHRVQFNTPALVTNGAFFATGTNTNDLGKVDSAYVGAHYITLFYNRNLKIYSNILRAQQKTQARRVLVMLGLAHVGVQEELVAANPDYQVVHATKYLKTNQTKLLQPKQ</sequence>
<gene>
    <name evidence="1" type="ORF">FHG12_17140</name>
</gene>
<accession>A0A5B8A792</accession>
<dbReference type="AlphaFoldDB" id="A0A5B8A792"/>